<gene>
    <name evidence="1" type="ORF">A3J46_06700</name>
</gene>
<proteinExistence type="predicted"/>
<organism evidence="1 2">
    <name type="scientific">Candidatus Yanofskybacteria bacterium RIFCSPHIGHO2_02_FULL_41_11</name>
    <dbReference type="NCBI Taxonomy" id="1802675"/>
    <lineage>
        <taxon>Bacteria</taxon>
        <taxon>Candidatus Yanofskyibacteriota</taxon>
    </lineage>
</organism>
<dbReference type="AlphaFoldDB" id="A0A1F8F538"/>
<dbReference type="EMBL" id="MGJP01000065">
    <property type="protein sequence ID" value="OGN08275.1"/>
    <property type="molecule type" value="Genomic_DNA"/>
</dbReference>
<reference evidence="1 2" key="1">
    <citation type="journal article" date="2016" name="Nat. Commun.">
        <title>Thousands of microbial genomes shed light on interconnected biogeochemical processes in an aquifer system.</title>
        <authorList>
            <person name="Anantharaman K."/>
            <person name="Brown C.T."/>
            <person name="Hug L.A."/>
            <person name="Sharon I."/>
            <person name="Castelle C.J."/>
            <person name="Probst A.J."/>
            <person name="Thomas B.C."/>
            <person name="Singh A."/>
            <person name="Wilkins M.J."/>
            <person name="Karaoz U."/>
            <person name="Brodie E.L."/>
            <person name="Williams K.H."/>
            <person name="Hubbard S.S."/>
            <person name="Banfield J.F."/>
        </authorList>
    </citation>
    <scope>NUCLEOTIDE SEQUENCE [LARGE SCALE GENOMIC DNA]</scope>
</reference>
<comment type="caution">
    <text evidence="1">The sequence shown here is derived from an EMBL/GenBank/DDBJ whole genome shotgun (WGS) entry which is preliminary data.</text>
</comment>
<name>A0A1F8F538_9BACT</name>
<evidence type="ECO:0000313" key="1">
    <source>
        <dbReference type="EMBL" id="OGN08275.1"/>
    </source>
</evidence>
<protein>
    <submittedName>
        <fullName evidence="1">Uncharacterized protein</fullName>
    </submittedName>
</protein>
<evidence type="ECO:0000313" key="2">
    <source>
        <dbReference type="Proteomes" id="UP000177167"/>
    </source>
</evidence>
<dbReference type="Proteomes" id="UP000177167">
    <property type="component" value="Unassembled WGS sequence"/>
</dbReference>
<sequence>MVLPEAVAMGSDIRLSSHYFSAGYDNAKYLLRSKLQKDGYRKHLEFQFKNHTRKSFLFILEEMRIQLADLMKEGRDLAEKDYDVFKEIVETEETLKSVTVAIASRDFGLDFDQILRIDGVKCVRVITTQELKKIVIFTDSVEQIPGSLKSDHYDIGAFEILINPNYGANSEPRAGIAFSQARRKGKFSHRFISSTSVVCFGAALNPDLSKLMADFDIVPLIHLIMNFLVKESTAPEPNNNGGKVQTTENLFLKSDSYADSVDCETERKNFCDFMLEVLISKSLSGLESKLTDLSKKLGGIRVSRNQIRLRMAVQKKRIKDIEIEFGKIDPESVSQVSLLVAERQIFWITGQEDEILIYLSPPEIKKESLRSNRGFVLKIKRGEHAELLLPRNFESVEMTNSEIPRFVSKEMETSIMRYRIHGRFLDVFYVAQEIVARGLREKSNE</sequence>
<accession>A0A1F8F538</accession>